<feature type="domain" description="Protein FecR C-terminal" evidence="3">
    <location>
        <begin position="319"/>
        <end position="386"/>
    </location>
</feature>
<dbReference type="Pfam" id="PF04773">
    <property type="entry name" value="FecR"/>
    <property type="match status" value="1"/>
</dbReference>
<evidence type="ECO:0000256" key="1">
    <source>
        <dbReference type="SAM" id="Phobius"/>
    </source>
</evidence>
<dbReference type="Gene3D" id="3.55.50.30">
    <property type="match status" value="1"/>
</dbReference>
<keyword evidence="1" id="KW-1133">Transmembrane helix</keyword>
<dbReference type="InterPro" id="IPR032508">
    <property type="entry name" value="FecR_C"/>
</dbReference>
<dbReference type="RefSeq" id="WP_118160323.1">
    <property type="nucleotide sequence ID" value="NZ_QRYC01000010.1"/>
</dbReference>
<accession>A0A412TRD6</accession>
<dbReference type="AlphaFoldDB" id="A0A412TRD6"/>
<sequence length="390" mass="44455">MALKEVIKRVLNDESLEPEERDTLVSWFLSDKGKEDFYEVLQEYSEKIQEDGHLNYNTLLQKIHDKIDSIPDRPEKKGIRKYLWPVTSTAAVLLMLLSFGRYFFALTDPPQEKMTAEEITGIFPGHRQAELVFGDGTKMVLDSSIRVLKDNNGRIIKQGKQPVLDYTLAPNDMAEESFNTITVPLGGEYGVILSDGTQVWLNSGSTLKYPVTFKKDKRVVSLNGEAFFKVAKSAVPFVVSTFDIDVQVLGTSFNVSAYGNDDCVMTTLVSGSVLVSSNHAEKQLRMEPGNVLSYTKSTACMNMEKCDPDIYTSWINGEFKFRDMRLEDIMKKVNRWYNCQIRFEDPSIKELRFSGAAERDRPVEYLLELIQKVTEVNFEIENKTIVLMHK</sequence>
<evidence type="ECO:0000259" key="3">
    <source>
        <dbReference type="Pfam" id="PF16344"/>
    </source>
</evidence>
<dbReference type="FunFam" id="2.60.120.1440:FF:000001">
    <property type="entry name" value="Putative anti-sigma factor"/>
    <property type="match status" value="1"/>
</dbReference>
<dbReference type="Proteomes" id="UP000284243">
    <property type="component" value="Unassembled WGS sequence"/>
</dbReference>
<evidence type="ECO:0000313" key="5">
    <source>
        <dbReference type="Proteomes" id="UP000284243"/>
    </source>
</evidence>
<dbReference type="InterPro" id="IPR012373">
    <property type="entry name" value="Ferrdict_sens_TM"/>
</dbReference>
<feature type="domain" description="FecR protein" evidence="2">
    <location>
        <begin position="181"/>
        <end position="273"/>
    </location>
</feature>
<evidence type="ECO:0000259" key="2">
    <source>
        <dbReference type="Pfam" id="PF04773"/>
    </source>
</evidence>
<evidence type="ECO:0000313" key="4">
    <source>
        <dbReference type="EMBL" id="RGU56414.1"/>
    </source>
</evidence>
<dbReference type="GO" id="GO:0016989">
    <property type="term" value="F:sigma factor antagonist activity"/>
    <property type="evidence" value="ECO:0007669"/>
    <property type="project" value="TreeGrafter"/>
</dbReference>
<gene>
    <name evidence="4" type="ORF">DWW57_09150</name>
</gene>
<dbReference type="EMBL" id="QRYC01000010">
    <property type="protein sequence ID" value="RGU56414.1"/>
    <property type="molecule type" value="Genomic_DNA"/>
</dbReference>
<protein>
    <submittedName>
        <fullName evidence="4">DUF4974 domain-containing protein</fullName>
    </submittedName>
</protein>
<dbReference type="Gene3D" id="2.60.120.1440">
    <property type="match status" value="1"/>
</dbReference>
<name>A0A412TRD6_9BACT</name>
<proteinExistence type="predicted"/>
<dbReference type="PANTHER" id="PTHR30273">
    <property type="entry name" value="PERIPLASMIC SIGNAL SENSOR AND SIGMA FACTOR ACTIVATOR FECR-RELATED"/>
    <property type="match status" value="1"/>
</dbReference>
<keyword evidence="1" id="KW-0472">Membrane</keyword>
<dbReference type="PANTHER" id="PTHR30273:SF2">
    <property type="entry name" value="PROTEIN FECR"/>
    <property type="match status" value="1"/>
</dbReference>
<comment type="caution">
    <text evidence="4">The sequence shown here is derived from an EMBL/GenBank/DDBJ whole genome shotgun (WGS) entry which is preliminary data.</text>
</comment>
<dbReference type="Pfam" id="PF16344">
    <property type="entry name" value="FecR_C"/>
    <property type="match status" value="1"/>
</dbReference>
<keyword evidence="1" id="KW-0812">Transmembrane</keyword>
<feature type="transmembrane region" description="Helical" evidence="1">
    <location>
        <begin position="82"/>
        <end position="104"/>
    </location>
</feature>
<organism evidence="4 5">
    <name type="scientific">Odoribacter splanchnicus</name>
    <dbReference type="NCBI Taxonomy" id="28118"/>
    <lineage>
        <taxon>Bacteria</taxon>
        <taxon>Pseudomonadati</taxon>
        <taxon>Bacteroidota</taxon>
        <taxon>Bacteroidia</taxon>
        <taxon>Bacteroidales</taxon>
        <taxon>Odoribacteraceae</taxon>
        <taxon>Odoribacter</taxon>
    </lineage>
</organism>
<reference evidence="4 5" key="1">
    <citation type="submission" date="2018-08" db="EMBL/GenBank/DDBJ databases">
        <title>A genome reference for cultivated species of the human gut microbiota.</title>
        <authorList>
            <person name="Zou Y."/>
            <person name="Xue W."/>
            <person name="Luo G."/>
        </authorList>
    </citation>
    <scope>NUCLEOTIDE SEQUENCE [LARGE SCALE GENOMIC DNA]</scope>
    <source>
        <strain evidence="4 5">AF16-14</strain>
    </source>
</reference>
<dbReference type="InterPro" id="IPR006860">
    <property type="entry name" value="FecR"/>
</dbReference>